<keyword evidence="4" id="KW-0479">Metal-binding</keyword>
<evidence type="ECO:0000259" key="8">
    <source>
        <dbReference type="Pfam" id="PF00266"/>
    </source>
</evidence>
<dbReference type="AlphaFoldDB" id="A0AAE0LE91"/>
<dbReference type="InterPro" id="IPR016454">
    <property type="entry name" value="Cysteine_dSase"/>
</dbReference>
<keyword evidence="7" id="KW-0411">Iron-sulfur</keyword>
<dbReference type="GO" id="GO:0016782">
    <property type="term" value="F:transferase activity, transferring sulphur-containing groups"/>
    <property type="evidence" value="ECO:0007669"/>
    <property type="project" value="UniProtKB-ARBA"/>
</dbReference>
<comment type="caution">
    <text evidence="9">The sequence shown here is derived from an EMBL/GenBank/DDBJ whole genome shotgun (WGS) entry which is preliminary data.</text>
</comment>
<organism evidence="9 10">
    <name type="scientific">Cymbomonas tetramitiformis</name>
    <dbReference type="NCBI Taxonomy" id="36881"/>
    <lineage>
        <taxon>Eukaryota</taxon>
        <taxon>Viridiplantae</taxon>
        <taxon>Chlorophyta</taxon>
        <taxon>Pyramimonadophyceae</taxon>
        <taxon>Pyramimonadales</taxon>
        <taxon>Pyramimonadaceae</taxon>
        <taxon>Cymbomonas</taxon>
    </lineage>
</organism>
<dbReference type="Pfam" id="PF00266">
    <property type="entry name" value="Aminotran_5"/>
    <property type="match status" value="1"/>
</dbReference>
<dbReference type="InterPro" id="IPR000192">
    <property type="entry name" value="Aminotrans_V_dom"/>
</dbReference>
<dbReference type="Gene3D" id="3.90.1150.10">
    <property type="entry name" value="Aspartate Aminotransferase, domain 1"/>
    <property type="match status" value="1"/>
</dbReference>
<evidence type="ECO:0000256" key="2">
    <source>
        <dbReference type="ARBA" id="ARBA00006490"/>
    </source>
</evidence>
<keyword evidence="5" id="KW-0663">Pyridoxal phosphate</keyword>
<dbReference type="PANTHER" id="PTHR11601">
    <property type="entry name" value="CYSTEINE DESULFURYLASE FAMILY MEMBER"/>
    <property type="match status" value="1"/>
</dbReference>
<dbReference type="PIRSF" id="PIRSF005572">
    <property type="entry name" value="NifS"/>
    <property type="match status" value="1"/>
</dbReference>
<reference evidence="9 10" key="1">
    <citation type="journal article" date="2015" name="Genome Biol. Evol.">
        <title>Comparative Genomics of a Bacterivorous Green Alga Reveals Evolutionary Causalities and Consequences of Phago-Mixotrophic Mode of Nutrition.</title>
        <authorList>
            <person name="Burns J.A."/>
            <person name="Paasch A."/>
            <person name="Narechania A."/>
            <person name="Kim E."/>
        </authorList>
    </citation>
    <scope>NUCLEOTIDE SEQUENCE [LARGE SCALE GENOMIC DNA]</scope>
    <source>
        <strain evidence="9 10">PLY_AMNH</strain>
    </source>
</reference>
<comment type="cofactor">
    <cofactor evidence="1">
        <name>pyridoxal 5'-phosphate</name>
        <dbReference type="ChEBI" id="CHEBI:597326"/>
    </cofactor>
</comment>
<dbReference type="Gene3D" id="1.10.260.50">
    <property type="match status" value="1"/>
</dbReference>
<accession>A0AAE0LE91</accession>
<dbReference type="InterPro" id="IPR015422">
    <property type="entry name" value="PyrdxlP-dep_Trfase_small"/>
</dbReference>
<gene>
    <name evidence="9" type="ORF">CYMTET_10658</name>
</gene>
<dbReference type="InterPro" id="IPR015424">
    <property type="entry name" value="PyrdxlP-dep_Trfase"/>
</dbReference>
<comment type="similarity">
    <text evidence="2">Belongs to the class-V pyridoxal-phosphate-dependent aminotransferase family. NifS/IscS subfamily.</text>
</comment>
<dbReference type="EMBL" id="LGRX02003801">
    <property type="protein sequence ID" value="KAK3281555.1"/>
    <property type="molecule type" value="Genomic_DNA"/>
</dbReference>
<evidence type="ECO:0000256" key="6">
    <source>
        <dbReference type="ARBA" id="ARBA00023004"/>
    </source>
</evidence>
<dbReference type="FunFam" id="3.40.640.10:FF:000084">
    <property type="entry name" value="IscS-like cysteine desulfurase"/>
    <property type="match status" value="1"/>
</dbReference>
<dbReference type="PANTHER" id="PTHR11601:SF34">
    <property type="entry name" value="CYSTEINE DESULFURASE"/>
    <property type="match status" value="1"/>
</dbReference>
<evidence type="ECO:0000313" key="10">
    <source>
        <dbReference type="Proteomes" id="UP001190700"/>
    </source>
</evidence>
<dbReference type="InterPro" id="IPR015421">
    <property type="entry name" value="PyrdxlP-dep_Trfase_major"/>
</dbReference>
<keyword evidence="3" id="KW-0808">Transferase</keyword>
<evidence type="ECO:0000256" key="4">
    <source>
        <dbReference type="ARBA" id="ARBA00022723"/>
    </source>
</evidence>
<dbReference type="Gene3D" id="3.40.640.10">
    <property type="entry name" value="Type I PLP-dependent aspartate aminotransferase-like (Major domain)"/>
    <property type="match status" value="1"/>
</dbReference>
<dbReference type="SUPFAM" id="SSF53383">
    <property type="entry name" value="PLP-dependent transferases"/>
    <property type="match status" value="1"/>
</dbReference>
<sequence length="463" mass="49740">MSTINPTASLRLARAQAQHKTPKPFFQVFRKNTRVAGRYCRNIRVMGAQNSTVRYAPGVKLPDEEHKTCIYLDYNATTPIFPEVADEMQPFLMRYFGNPSSNHAFGRPCNAAVKQARERVAKLVGAKQEEIVFTSCGSESDNWAIRGVVAAAVERSKEQHPEREFVPHIVTSNIEHPAIEACLKSMASQGALAYTEVGVDKEGLIQPEAVRAAMRPETVLVTVMHSNNEIGSVQPIAAIADVAHSQGSLLHTDAAQSMGKVPVKADEINADLITVVGHKFGAPKGVAALYIRHGTSIKNMFFGGGQESGRRAGTENVLLIAGIGKAAEIAEREAAETSAHMRAMREELSQKLLEEFGSEDVRINGPHDASKRLPNTLSISIKNLIASQLLAEIGERVAASAGAACHSGGGPAISAVLKAIQLPKEYALGTLRLSVGRHTTREDIDEAGTCIIEAAKKQLSTGA</sequence>
<keyword evidence="10" id="KW-1185">Reference proteome</keyword>
<evidence type="ECO:0000256" key="7">
    <source>
        <dbReference type="ARBA" id="ARBA00023014"/>
    </source>
</evidence>
<dbReference type="Proteomes" id="UP001190700">
    <property type="component" value="Unassembled WGS sequence"/>
</dbReference>
<feature type="domain" description="Aminotransferase class V" evidence="8">
    <location>
        <begin position="70"/>
        <end position="445"/>
    </location>
</feature>
<evidence type="ECO:0000313" key="9">
    <source>
        <dbReference type="EMBL" id="KAK3281555.1"/>
    </source>
</evidence>
<evidence type="ECO:0000256" key="1">
    <source>
        <dbReference type="ARBA" id="ARBA00001933"/>
    </source>
</evidence>
<name>A0AAE0LE91_9CHLO</name>
<dbReference type="GO" id="GO:0046872">
    <property type="term" value="F:metal ion binding"/>
    <property type="evidence" value="ECO:0007669"/>
    <property type="project" value="UniProtKB-KW"/>
</dbReference>
<keyword evidence="6" id="KW-0408">Iron</keyword>
<proteinExistence type="inferred from homology"/>
<protein>
    <recommendedName>
        <fullName evidence="8">Aminotransferase class V domain-containing protein</fullName>
    </recommendedName>
</protein>
<evidence type="ECO:0000256" key="5">
    <source>
        <dbReference type="ARBA" id="ARBA00022898"/>
    </source>
</evidence>
<dbReference type="GO" id="GO:0051536">
    <property type="term" value="F:iron-sulfur cluster binding"/>
    <property type="evidence" value="ECO:0007669"/>
    <property type="project" value="UniProtKB-KW"/>
</dbReference>
<evidence type="ECO:0000256" key="3">
    <source>
        <dbReference type="ARBA" id="ARBA00022679"/>
    </source>
</evidence>